<dbReference type="Proteomes" id="UP000825935">
    <property type="component" value="Chromosome 22"/>
</dbReference>
<proteinExistence type="predicted"/>
<protein>
    <recommendedName>
        <fullName evidence="1">TFIIH p62 subunit N-terminal domain-containing protein</fullName>
    </recommendedName>
</protein>
<keyword evidence="3" id="KW-1185">Reference proteome</keyword>
<evidence type="ECO:0000313" key="3">
    <source>
        <dbReference type="Proteomes" id="UP000825935"/>
    </source>
</evidence>
<evidence type="ECO:0000259" key="1">
    <source>
        <dbReference type="Pfam" id="PF08567"/>
    </source>
</evidence>
<sequence length="153" mass="17611">MDSRQLTVRAKFLTAPKSPGVPGILMLNESKFCWKSNDPKGAQDLDVSFHSIKGHRANKETPTFQKALLNMFKDGEMKEGYLFEFANFKDRDECRNFVAVDFFLMILSSVHPAFRGDFQLFFMKLEIQPIRCNLVGTHFSCKTCTADCYVTRY</sequence>
<name>A0A8T2S7U9_CERRI</name>
<dbReference type="InterPro" id="IPR013876">
    <property type="entry name" value="TFIIH_BTF_p62_N"/>
</dbReference>
<gene>
    <name evidence="2" type="ORF">KP509_22G065200</name>
</gene>
<reference evidence="2" key="1">
    <citation type="submission" date="2021-08" db="EMBL/GenBank/DDBJ databases">
        <title>WGS assembly of Ceratopteris richardii.</title>
        <authorList>
            <person name="Marchant D.B."/>
            <person name="Chen G."/>
            <person name="Jenkins J."/>
            <person name="Shu S."/>
            <person name="Leebens-Mack J."/>
            <person name="Grimwood J."/>
            <person name="Schmutz J."/>
            <person name="Soltis P."/>
            <person name="Soltis D."/>
            <person name="Chen Z.-H."/>
        </authorList>
    </citation>
    <scope>NUCLEOTIDE SEQUENCE</scope>
    <source>
        <strain evidence="2">Whitten #5841</strain>
        <tissue evidence="2">Leaf</tissue>
    </source>
</reference>
<accession>A0A8T2S7U9</accession>
<organism evidence="2 3">
    <name type="scientific">Ceratopteris richardii</name>
    <name type="common">Triangle waterfern</name>
    <dbReference type="NCBI Taxonomy" id="49495"/>
    <lineage>
        <taxon>Eukaryota</taxon>
        <taxon>Viridiplantae</taxon>
        <taxon>Streptophyta</taxon>
        <taxon>Embryophyta</taxon>
        <taxon>Tracheophyta</taxon>
        <taxon>Polypodiopsida</taxon>
        <taxon>Polypodiidae</taxon>
        <taxon>Polypodiales</taxon>
        <taxon>Pteridineae</taxon>
        <taxon>Pteridaceae</taxon>
        <taxon>Parkerioideae</taxon>
        <taxon>Ceratopteris</taxon>
    </lineage>
</organism>
<dbReference type="Pfam" id="PF08567">
    <property type="entry name" value="PH_TFIIH"/>
    <property type="match status" value="1"/>
</dbReference>
<dbReference type="AlphaFoldDB" id="A0A8T2S7U9"/>
<evidence type="ECO:0000313" key="2">
    <source>
        <dbReference type="EMBL" id="KAH7307553.1"/>
    </source>
</evidence>
<feature type="domain" description="TFIIH p62 subunit N-terminal" evidence="1">
    <location>
        <begin position="22"/>
        <end position="96"/>
    </location>
</feature>
<comment type="caution">
    <text evidence="2">The sequence shown here is derived from an EMBL/GenBank/DDBJ whole genome shotgun (WGS) entry which is preliminary data.</text>
</comment>
<dbReference type="OrthoDB" id="360521at2759"/>
<dbReference type="EMBL" id="CM035427">
    <property type="protein sequence ID" value="KAH7307553.1"/>
    <property type="molecule type" value="Genomic_DNA"/>
</dbReference>